<protein>
    <submittedName>
        <fullName evidence="1">Uncharacterized protein</fullName>
    </submittedName>
</protein>
<dbReference type="EMBL" id="QRGR01000043">
    <property type="protein sequence ID" value="RDV11329.1"/>
    <property type="molecule type" value="Genomic_DNA"/>
</dbReference>
<dbReference type="OrthoDB" id="6057352at2"/>
<sequence>MDFSFHALLVDKRKLHQKSPLQYKGTFYKFLSGLIYNNLYRTVPDLSIVASMLGTPEFMESIRSDIHEDHQMDLFSQATFNFSTGKEAELLQLAYFLGESLNASQAGLSEVGVEQELAGG</sequence>
<organism evidence="1 2">
    <name type="scientific">Pontibacter diazotrophicus</name>
    <dbReference type="NCBI Taxonomy" id="1400979"/>
    <lineage>
        <taxon>Bacteria</taxon>
        <taxon>Pseudomonadati</taxon>
        <taxon>Bacteroidota</taxon>
        <taxon>Cytophagia</taxon>
        <taxon>Cytophagales</taxon>
        <taxon>Hymenobacteraceae</taxon>
        <taxon>Pontibacter</taxon>
    </lineage>
</organism>
<keyword evidence="2" id="KW-1185">Reference proteome</keyword>
<proteinExistence type="predicted"/>
<dbReference type="AlphaFoldDB" id="A0A3D8L1M8"/>
<name>A0A3D8L1M8_9BACT</name>
<gene>
    <name evidence="1" type="ORF">DXT99_24820</name>
</gene>
<evidence type="ECO:0000313" key="1">
    <source>
        <dbReference type="EMBL" id="RDV11329.1"/>
    </source>
</evidence>
<dbReference type="Proteomes" id="UP000256708">
    <property type="component" value="Unassembled WGS sequence"/>
</dbReference>
<accession>A0A3D8L1M8</accession>
<comment type="caution">
    <text evidence="1">The sequence shown here is derived from an EMBL/GenBank/DDBJ whole genome shotgun (WGS) entry which is preliminary data.</text>
</comment>
<evidence type="ECO:0000313" key="2">
    <source>
        <dbReference type="Proteomes" id="UP000256708"/>
    </source>
</evidence>
<dbReference type="RefSeq" id="WP_115568292.1">
    <property type="nucleotide sequence ID" value="NZ_QRGR01000043.1"/>
</dbReference>
<reference evidence="2" key="1">
    <citation type="submission" date="2018-08" db="EMBL/GenBank/DDBJ databases">
        <authorList>
            <person name="Liu Z.-W."/>
            <person name="Du Z.-J."/>
        </authorList>
    </citation>
    <scope>NUCLEOTIDE SEQUENCE [LARGE SCALE GENOMIC DNA]</scope>
    <source>
        <strain evidence="2">H4X</strain>
    </source>
</reference>